<evidence type="ECO:0000256" key="1">
    <source>
        <dbReference type="SAM" id="MobiDB-lite"/>
    </source>
</evidence>
<sequence length="73" mass="7785">MHGTAAQRLAARLLSAAVLGSPTIADPAIHSRAPSTPTVVPVRPKFDNDGRCNDQLSLRHNRVIVGSSCHFEV</sequence>
<evidence type="ECO:0000313" key="4">
    <source>
        <dbReference type="Proteomes" id="UP000076727"/>
    </source>
</evidence>
<reference evidence="3 4" key="1">
    <citation type="journal article" date="2016" name="Mol. Biol. Evol.">
        <title>Comparative Genomics of Early-Diverging Mushroom-Forming Fungi Provides Insights into the Origins of Lignocellulose Decay Capabilities.</title>
        <authorList>
            <person name="Nagy L.G."/>
            <person name="Riley R."/>
            <person name="Tritt A."/>
            <person name="Adam C."/>
            <person name="Daum C."/>
            <person name="Floudas D."/>
            <person name="Sun H."/>
            <person name="Yadav J.S."/>
            <person name="Pangilinan J."/>
            <person name="Larsson K.H."/>
            <person name="Matsuura K."/>
            <person name="Barry K."/>
            <person name="Labutti K."/>
            <person name="Kuo R."/>
            <person name="Ohm R.A."/>
            <person name="Bhattacharya S.S."/>
            <person name="Shirouzu T."/>
            <person name="Yoshinaga Y."/>
            <person name="Martin F.M."/>
            <person name="Grigoriev I.V."/>
            <person name="Hibbett D.S."/>
        </authorList>
    </citation>
    <scope>NUCLEOTIDE SEQUENCE [LARGE SCALE GENOMIC DNA]</scope>
    <source>
        <strain evidence="3 4">L-15889</strain>
    </source>
</reference>
<evidence type="ECO:0008006" key="5">
    <source>
        <dbReference type="Google" id="ProtNLM"/>
    </source>
</evidence>
<feature type="signal peptide" evidence="2">
    <location>
        <begin position="1"/>
        <end position="25"/>
    </location>
</feature>
<dbReference type="EMBL" id="KV429076">
    <property type="protein sequence ID" value="KZT67476.1"/>
    <property type="molecule type" value="Genomic_DNA"/>
</dbReference>
<protein>
    <recommendedName>
        <fullName evidence="5">Secreted protein</fullName>
    </recommendedName>
</protein>
<organism evidence="3 4">
    <name type="scientific">Daedalea quercina L-15889</name>
    <dbReference type="NCBI Taxonomy" id="1314783"/>
    <lineage>
        <taxon>Eukaryota</taxon>
        <taxon>Fungi</taxon>
        <taxon>Dikarya</taxon>
        <taxon>Basidiomycota</taxon>
        <taxon>Agaricomycotina</taxon>
        <taxon>Agaricomycetes</taxon>
        <taxon>Polyporales</taxon>
        <taxon>Fomitopsis</taxon>
    </lineage>
</organism>
<dbReference type="Proteomes" id="UP000076727">
    <property type="component" value="Unassembled WGS sequence"/>
</dbReference>
<dbReference type="AlphaFoldDB" id="A0A165NWT4"/>
<evidence type="ECO:0000256" key="2">
    <source>
        <dbReference type="SAM" id="SignalP"/>
    </source>
</evidence>
<name>A0A165NWT4_9APHY</name>
<keyword evidence="2" id="KW-0732">Signal</keyword>
<feature type="region of interest" description="Disordered" evidence="1">
    <location>
        <begin position="26"/>
        <end position="46"/>
    </location>
</feature>
<gene>
    <name evidence="3" type="ORF">DAEQUDRAFT_729137</name>
</gene>
<accession>A0A165NWT4</accession>
<feature type="chain" id="PRO_5007863478" description="Secreted protein" evidence="2">
    <location>
        <begin position="26"/>
        <end position="73"/>
    </location>
</feature>
<proteinExistence type="predicted"/>
<feature type="non-terminal residue" evidence="3">
    <location>
        <position position="73"/>
    </location>
</feature>
<evidence type="ECO:0000313" key="3">
    <source>
        <dbReference type="EMBL" id="KZT67476.1"/>
    </source>
</evidence>
<keyword evidence="4" id="KW-1185">Reference proteome</keyword>